<dbReference type="CDD" id="cd17369">
    <property type="entry name" value="MFS_ShiA_like"/>
    <property type="match status" value="1"/>
</dbReference>
<feature type="transmembrane region" description="Helical" evidence="11">
    <location>
        <begin position="150"/>
        <end position="172"/>
    </location>
</feature>
<comment type="subcellular location">
    <subcellularLocation>
        <location evidence="1">Cell membrane</location>
        <topology evidence="1">Multi-pass membrane protein</topology>
    </subcellularLocation>
</comment>
<feature type="transmembrane region" description="Helical" evidence="11">
    <location>
        <begin position="85"/>
        <end position="103"/>
    </location>
</feature>
<keyword evidence="4" id="KW-1003">Cell membrane</keyword>
<dbReference type="Pfam" id="PF07690">
    <property type="entry name" value="MFS_1"/>
    <property type="match status" value="1"/>
</dbReference>
<feature type="transmembrane region" description="Helical" evidence="11">
    <location>
        <begin position="395"/>
        <end position="415"/>
    </location>
</feature>
<evidence type="ECO:0000256" key="1">
    <source>
        <dbReference type="ARBA" id="ARBA00004651"/>
    </source>
</evidence>
<evidence type="ECO:0000256" key="9">
    <source>
        <dbReference type="ARBA" id="ARBA00037295"/>
    </source>
</evidence>
<dbReference type="PROSITE" id="PS00216">
    <property type="entry name" value="SUGAR_TRANSPORT_1"/>
    <property type="match status" value="1"/>
</dbReference>
<feature type="transmembrane region" description="Helical" evidence="11">
    <location>
        <begin position="271"/>
        <end position="291"/>
    </location>
</feature>
<evidence type="ECO:0000256" key="5">
    <source>
        <dbReference type="ARBA" id="ARBA00022692"/>
    </source>
</evidence>
<feature type="transmembrane region" description="Helical" evidence="11">
    <location>
        <begin position="241"/>
        <end position="259"/>
    </location>
</feature>
<dbReference type="InterPro" id="IPR005829">
    <property type="entry name" value="Sugar_transporter_CS"/>
</dbReference>
<feature type="transmembrane region" description="Helical" evidence="11">
    <location>
        <begin position="303"/>
        <end position="321"/>
    </location>
</feature>
<feature type="transmembrane region" description="Helical" evidence="11">
    <location>
        <begin position="327"/>
        <end position="352"/>
    </location>
</feature>
<dbReference type="PANTHER" id="PTHR43045">
    <property type="entry name" value="SHIKIMATE TRANSPORTER"/>
    <property type="match status" value="1"/>
</dbReference>
<feature type="domain" description="Major facilitator superfamily (MFS) profile" evidence="12">
    <location>
        <begin position="12"/>
        <end position="421"/>
    </location>
</feature>
<evidence type="ECO:0000256" key="6">
    <source>
        <dbReference type="ARBA" id="ARBA00022847"/>
    </source>
</evidence>
<evidence type="ECO:0000313" key="13">
    <source>
        <dbReference type="EMBL" id="XDP44929.1"/>
    </source>
</evidence>
<comment type="function">
    <text evidence="9">May be a proton symporter involved in the uptake of osmolytes such as proline and glycine betaine.</text>
</comment>
<name>A0AB39L1X0_9MICC</name>
<dbReference type="FunFam" id="1.20.1250.20:FF:000001">
    <property type="entry name" value="Dicarboxylate MFS transporter"/>
    <property type="match status" value="1"/>
</dbReference>
<evidence type="ECO:0000256" key="3">
    <source>
        <dbReference type="ARBA" id="ARBA00022448"/>
    </source>
</evidence>
<dbReference type="InterPro" id="IPR020846">
    <property type="entry name" value="MFS_dom"/>
</dbReference>
<feature type="transmembrane region" description="Helical" evidence="11">
    <location>
        <begin position="49"/>
        <end position="73"/>
    </location>
</feature>
<gene>
    <name evidence="13" type="ORF">AB5L97_16910</name>
</gene>
<dbReference type="PANTHER" id="PTHR43045:SF1">
    <property type="entry name" value="SHIKIMATE TRANSPORTER"/>
    <property type="match status" value="1"/>
</dbReference>
<keyword evidence="6" id="KW-0769">Symport</keyword>
<keyword evidence="8 11" id="KW-0472">Membrane</keyword>
<dbReference type="SUPFAM" id="SSF103473">
    <property type="entry name" value="MFS general substrate transporter"/>
    <property type="match status" value="1"/>
</dbReference>
<dbReference type="PROSITE" id="PS00217">
    <property type="entry name" value="SUGAR_TRANSPORT_2"/>
    <property type="match status" value="1"/>
</dbReference>
<dbReference type="GO" id="GO:0005886">
    <property type="term" value="C:plasma membrane"/>
    <property type="evidence" value="ECO:0007669"/>
    <property type="project" value="UniProtKB-SubCell"/>
</dbReference>
<dbReference type="InterPro" id="IPR036259">
    <property type="entry name" value="MFS_trans_sf"/>
</dbReference>
<keyword evidence="5 11" id="KW-0812">Transmembrane</keyword>
<dbReference type="RefSeq" id="WP_369045528.1">
    <property type="nucleotide sequence ID" value="NZ_CP163302.1"/>
</dbReference>
<dbReference type="EMBL" id="CP163302">
    <property type="protein sequence ID" value="XDP44929.1"/>
    <property type="molecule type" value="Genomic_DNA"/>
</dbReference>
<organism evidence="13">
    <name type="scientific">Sinomonas puerhi</name>
    <dbReference type="NCBI Taxonomy" id="3238584"/>
    <lineage>
        <taxon>Bacteria</taxon>
        <taxon>Bacillati</taxon>
        <taxon>Actinomycetota</taxon>
        <taxon>Actinomycetes</taxon>
        <taxon>Micrococcales</taxon>
        <taxon>Micrococcaceae</taxon>
        <taxon>Sinomonas</taxon>
    </lineage>
</organism>
<accession>A0AB39L1X0</accession>
<keyword evidence="3" id="KW-0813">Transport</keyword>
<evidence type="ECO:0000256" key="10">
    <source>
        <dbReference type="ARBA" id="ARBA00039918"/>
    </source>
</evidence>
<dbReference type="KEGG" id="spue:AB5L97_16910"/>
<protein>
    <recommendedName>
        <fullName evidence="10">Putative proline/betaine transporter</fullName>
    </recommendedName>
</protein>
<evidence type="ECO:0000256" key="11">
    <source>
        <dbReference type="SAM" id="Phobius"/>
    </source>
</evidence>
<dbReference type="Gene3D" id="1.20.1250.20">
    <property type="entry name" value="MFS general substrate transporter like domains"/>
    <property type="match status" value="2"/>
</dbReference>
<keyword evidence="7 11" id="KW-1133">Transmembrane helix</keyword>
<proteinExistence type="inferred from homology"/>
<sequence>MQTTHQRTPKKAAIASLLGSALEYYDFFIYGSAAALVFNALFFPKLDPTAGVVAAFGTFGIGYAARPLGAVVMGHFGDRIGRKKALLFTVMLMGLVSLAIGFLPTYDAIGIGAPVLLTVCRLLQGFSAGAESAGASVLTLEHSPEGRRGFFSSFVMVGYALGMVLATVVFLPVATLPQEALYSWGWRVPFLLSIVVTAVTIFVRNTLHETPTFEEARTNNEVQGRPIVEVLRHQPLDVVRVALATTIAIFQSLFTVFILSYATTTAGIDRAAMLTINAVTIGLSMFTLPLAAKLADKYGRRPLMITSAVGCALTLPLYFMAITSHSLLLIFVVAFVNMTLFFSAYNGVWPAFYAEQFAGTVRYSGMAVGNQIGNLLAGFAPMIAALIVGEGSFGWVPVAAGAAGVMVIASVAVYFMRETAFTPIDELDHPYRTSATLYAQGAGR</sequence>
<dbReference type="PROSITE" id="PS50850">
    <property type="entry name" value="MFS"/>
    <property type="match status" value="1"/>
</dbReference>
<feature type="transmembrane region" description="Helical" evidence="11">
    <location>
        <begin position="184"/>
        <end position="203"/>
    </location>
</feature>
<evidence type="ECO:0000256" key="4">
    <source>
        <dbReference type="ARBA" id="ARBA00022475"/>
    </source>
</evidence>
<dbReference type="Pfam" id="PF00083">
    <property type="entry name" value="Sugar_tr"/>
    <property type="match status" value="1"/>
</dbReference>
<feature type="transmembrane region" description="Helical" evidence="11">
    <location>
        <begin position="21"/>
        <end position="43"/>
    </location>
</feature>
<feature type="transmembrane region" description="Helical" evidence="11">
    <location>
        <begin position="109"/>
        <end position="129"/>
    </location>
</feature>
<comment type="similarity">
    <text evidence="2">Belongs to the major facilitator superfamily. Metabolite:H+ Symporter (MHS) family (TC 2.A.1.6) family.</text>
</comment>
<evidence type="ECO:0000256" key="2">
    <source>
        <dbReference type="ARBA" id="ARBA00008240"/>
    </source>
</evidence>
<evidence type="ECO:0000256" key="7">
    <source>
        <dbReference type="ARBA" id="ARBA00022989"/>
    </source>
</evidence>
<dbReference type="GO" id="GO:0015293">
    <property type="term" value="F:symporter activity"/>
    <property type="evidence" value="ECO:0007669"/>
    <property type="project" value="UniProtKB-KW"/>
</dbReference>
<dbReference type="InterPro" id="IPR011701">
    <property type="entry name" value="MFS"/>
</dbReference>
<evidence type="ECO:0000256" key="8">
    <source>
        <dbReference type="ARBA" id="ARBA00023136"/>
    </source>
</evidence>
<dbReference type="InterPro" id="IPR005828">
    <property type="entry name" value="MFS_sugar_transport-like"/>
</dbReference>
<feature type="transmembrane region" description="Helical" evidence="11">
    <location>
        <begin position="372"/>
        <end position="389"/>
    </location>
</feature>
<reference evidence="13" key="1">
    <citation type="submission" date="2024-07" db="EMBL/GenBank/DDBJ databases">
        <authorList>
            <person name="fu j."/>
        </authorList>
    </citation>
    <scope>NUCLEOTIDE SEQUENCE</scope>
    <source>
        <strain evidence="13">P10A9</strain>
    </source>
</reference>
<dbReference type="AlphaFoldDB" id="A0AB39L1X0"/>
<evidence type="ECO:0000259" key="12">
    <source>
        <dbReference type="PROSITE" id="PS50850"/>
    </source>
</evidence>